<dbReference type="PANTHER" id="PTHR37981:SF1">
    <property type="entry name" value="SGNH HYDROLASE-TYPE ESTERASE DOMAIN-CONTAINING PROTEIN"/>
    <property type="match status" value="1"/>
</dbReference>
<dbReference type="GO" id="GO:0019433">
    <property type="term" value="P:triglyceride catabolic process"/>
    <property type="evidence" value="ECO:0007669"/>
    <property type="project" value="TreeGrafter"/>
</dbReference>
<dbReference type="InterPro" id="IPR013830">
    <property type="entry name" value="SGNH_hydro"/>
</dbReference>
<dbReference type="Pfam" id="PF13472">
    <property type="entry name" value="Lipase_GDSL_2"/>
    <property type="match status" value="1"/>
</dbReference>
<dbReference type="OrthoDB" id="5503950at2"/>
<protein>
    <recommendedName>
        <fullName evidence="2">SGNH hydrolase-type esterase domain-containing protein</fullName>
    </recommendedName>
</protein>
<feature type="disulfide bond" evidence="1">
    <location>
        <begin position="83"/>
        <end position="129"/>
    </location>
</feature>
<sequence length="163" mass="17382">MGPGTDLVTLTVGANDVDYVRVMRACSIGPDASCEAEVARAERGMDHVLPARLDATYAAIAHRAPHARVIILGYPHLFGGAPCLIPAPPRARRMNAAGDHIDAVFADRARAAGVAYMEPRRRFEGHGACAADPWINPVGLAVSESYHPNREGQVRGPLAVRRG</sequence>
<name>A0A2G1XM96_STRCJ</name>
<dbReference type="InterPro" id="IPR036514">
    <property type="entry name" value="SGNH_hydro_sf"/>
</dbReference>
<dbReference type="Proteomes" id="UP000222531">
    <property type="component" value="Unassembled WGS sequence"/>
</dbReference>
<evidence type="ECO:0000256" key="1">
    <source>
        <dbReference type="PIRSR" id="PIRSR637460-2"/>
    </source>
</evidence>
<evidence type="ECO:0000259" key="2">
    <source>
        <dbReference type="Pfam" id="PF13472"/>
    </source>
</evidence>
<dbReference type="InterPro" id="IPR037460">
    <property type="entry name" value="SEST-like"/>
</dbReference>
<proteinExistence type="predicted"/>
<evidence type="ECO:0000313" key="4">
    <source>
        <dbReference type="Proteomes" id="UP000222531"/>
    </source>
</evidence>
<reference evidence="3 4" key="1">
    <citation type="journal article" date="2017" name="Biochemistry">
        <title>Identification of the Biosynthetic Pathway for the Antibiotic Bicyclomycin.</title>
        <authorList>
            <person name="Patteson J."/>
            <person name="Cai W."/>
            <person name="Johnson R.A."/>
            <person name="Santa Maria K."/>
            <person name="Li B."/>
        </authorList>
    </citation>
    <scope>NUCLEOTIDE SEQUENCE [LARGE SCALE GENOMIC DNA]</scope>
    <source>
        <strain evidence="3 4">ATCC 21532</strain>
    </source>
</reference>
<accession>A0A2G1XM96</accession>
<evidence type="ECO:0000313" key="3">
    <source>
        <dbReference type="EMBL" id="PHQ52375.1"/>
    </source>
</evidence>
<dbReference type="SUPFAM" id="SSF52266">
    <property type="entry name" value="SGNH hydrolase"/>
    <property type="match status" value="1"/>
</dbReference>
<dbReference type="GO" id="GO:0004806">
    <property type="term" value="F:triacylglycerol lipase activity"/>
    <property type="evidence" value="ECO:0007669"/>
    <property type="project" value="TreeGrafter"/>
</dbReference>
<feature type="disulfide bond" evidence="1">
    <location>
        <begin position="26"/>
        <end position="34"/>
    </location>
</feature>
<dbReference type="Gene3D" id="3.40.50.1110">
    <property type="entry name" value="SGNH hydrolase"/>
    <property type="match status" value="1"/>
</dbReference>
<keyword evidence="1" id="KW-1015">Disulfide bond</keyword>
<dbReference type="PANTHER" id="PTHR37981">
    <property type="entry name" value="LIPASE 2"/>
    <property type="match status" value="1"/>
</dbReference>
<organism evidence="3 4">
    <name type="scientific">Streptomyces cinnamoneus</name>
    <name type="common">Streptoverticillium cinnamoneum</name>
    <dbReference type="NCBI Taxonomy" id="53446"/>
    <lineage>
        <taxon>Bacteria</taxon>
        <taxon>Bacillati</taxon>
        <taxon>Actinomycetota</taxon>
        <taxon>Actinomycetes</taxon>
        <taxon>Kitasatosporales</taxon>
        <taxon>Streptomycetaceae</taxon>
        <taxon>Streptomyces</taxon>
        <taxon>Streptomyces cinnamoneus group</taxon>
    </lineage>
</organism>
<keyword evidence="4" id="KW-1185">Reference proteome</keyword>
<gene>
    <name evidence="3" type="ORF">BLA24_07965</name>
</gene>
<feature type="domain" description="SGNH hydrolase-type esterase" evidence="2">
    <location>
        <begin position="6"/>
        <end position="153"/>
    </location>
</feature>
<comment type="caution">
    <text evidence="3">The sequence shown here is derived from an EMBL/GenBank/DDBJ whole genome shotgun (WGS) entry which is preliminary data.</text>
</comment>
<dbReference type="EMBL" id="NHZO01000084">
    <property type="protein sequence ID" value="PHQ52375.1"/>
    <property type="molecule type" value="Genomic_DNA"/>
</dbReference>
<dbReference type="AlphaFoldDB" id="A0A2G1XM96"/>